<dbReference type="Gene3D" id="1.10.340.30">
    <property type="entry name" value="Hypothetical protein, domain 2"/>
    <property type="match status" value="1"/>
</dbReference>
<dbReference type="RefSeq" id="WP_271687157.1">
    <property type="nucleotide sequence ID" value="NZ_CP116423.1"/>
</dbReference>
<dbReference type="GO" id="GO:0005737">
    <property type="term" value="C:cytoplasm"/>
    <property type="evidence" value="ECO:0007669"/>
    <property type="project" value="TreeGrafter"/>
</dbReference>
<evidence type="ECO:0000259" key="5">
    <source>
        <dbReference type="SMART" id="SM00478"/>
    </source>
</evidence>
<evidence type="ECO:0000313" key="6">
    <source>
        <dbReference type="EMBL" id="WCE68859.1"/>
    </source>
</evidence>
<evidence type="ECO:0000256" key="1">
    <source>
        <dbReference type="ARBA" id="ARBA00000086"/>
    </source>
</evidence>
<feature type="domain" description="HhH-GPD" evidence="5">
    <location>
        <begin position="54"/>
        <end position="201"/>
    </location>
</feature>
<evidence type="ECO:0000256" key="3">
    <source>
        <dbReference type="ARBA" id="ARBA00022763"/>
    </source>
</evidence>
<dbReference type="SMART" id="SM00478">
    <property type="entry name" value="ENDO3c"/>
    <property type="match status" value="1"/>
</dbReference>
<dbReference type="GO" id="GO:0008725">
    <property type="term" value="F:DNA-3-methyladenine glycosylase activity"/>
    <property type="evidence" value="ECO:0007669"/>
    <property type="project" value="TreeGrafter"/>
</dbReference>
<evidence type="ECO:0000313" key="7">
    <source>
        <dbReference type="Proteomes" id="UP001210770"/>
    </source>
</evidence>
<dbReference type="PANTHER" id="PTHR43003">
    <property type="entry name" value="DNA-3-METHYLADENINE GLYCOSYLASE"/>
    <property type="match status" value="1"/>
</dbReference>
<dbReference type="GO" id="GO:0032131">
    <property type="term" value="F:alkylated DNA binding"/>
    <property type="evidence" value="ECO:0007669"/>
    <property type="project" value="TreeGrafter"/>
</dbReference>
<dbReference type="SUPFAM" id="SSF48150">
    <property type="entry name" value="DNA-glycosylase"/>
    <property type="match status" value="1"/>
</dbReference>
<dbReference type="Proteomes" id="UP001210770">
    <property type="component" value="Chromosome"/>
</dbReference>
<comment type="catalytic activity">
    <reaction evidence="1">
        <text>Hydrolysis of alkylated DNA, releasing 3-methyladenine, 3-methylguanine, 7-methylguanine and 7-methyladenine.</text>
        <dbReference type="EC" id="3.2.2.21"/>
    </reaction>
</comment>
<sequence length="210" mass="22567">MSLAPPITCDADVAEGAAWLAEREPRFAMALAQTGPLPLRLRPPGFAGLLDIIVGQQVSVASARAIYTRLVAAGLDRPEIVLRAGDDGLRAAGLSRPKARYVLALAERDFDFDALHGLPDDAAIAALVDMPGIGPWTAQIYVMFCLGRRDIFPSGDLALQEAARGLFDLPARPSPKDLSAMAAAWSPWRSVAARLLFAYYRVLKQKEGLS</sequence>
<dbReference type="Pfam" id="PF00730">
    <property type="entry name" value="HhH-GPD"/>
    <property type="match status" value="1"/>
</dbReference>
<keyword evidence="3" id="KW-0227">DNA damage</keyword>
<reference evidence="6" key="1">
    <citation type="submission" date="2023-01" db="EMBL/GenBank/DDBJ databases">
        <title>Comparative genomic analysis of cold water coral derived Sulfitobacter faviae: insights into their metabolism and habitat adaptation.</title>
        <authorList>
            <person name="Guo Y."/>
            <person name="Lin S."/>
            <person name="Huang Z."/>
            <person name="Tang K."/>
            <person name="Wang X."/>
        </authorList>
    </citation>
    <scope>NUCLEOTIDE SEQUENCE</scope>
    <source>
        <strain evidence="6">SCSIO W_1865</strain>
    </source>
</reference>
<dbReference type="Gene3D" id="1.10.1670.40">
    <property type="match status" value="1"/>
</dbReference>
<dbReference type="PANTHER" id="PTHR43003:SF5">
    <property type="entry name" value="DNA-3-METHYLADENINE GLYCOSYLASE"/>
    <property type="match status" value="1"/>
</dbReference>
<keyword evidence="4" id="KW-0234">DNA repair</keyword>
<gene>
    <name evidence="6" type="ORF">PL336_08505</name>
</gene>
<dbReference type="InterPro" id="IPR051912">
    <property type="entry name" value="Alkylbase_DNA_Glycosylase/TA"/>
</dbReference>
<dbReference type="CDD" id="cd00056">
    <property type="entry name" value="ENDO3c"/>
    <property type="match status" value="1"/>
</dbReference>
<name>A0AAX3LJK6_9RHOB</name>
<dbReference type="AlphaFoldDB" id="A0AAX3LJK6"/>
<proteinExistence type="predicted"/>
<dbReference type="GO" id="GO:0032993">
    <property type="term" value="C:protein-DNA complex"/>
    <property type="evidence" value="ECO:0007669"/>
    <property type="project" value="TreeGrafter"/>
</dbReference>
<dbReference type="GO" id="GO:0006307">
    <property type="term" value="P:DNA alkylation repair"/>
    <property type="evidence" value="ECO:0007669"/>
    <property type="project" value="TreeGrafter"/>
</dbReference>
<accession>A0AAX3LJK6</accession>
<dbReference type="GO" id="GO:0006285">
    <property type="term" value="P:base-excision repair, AP site formation"/>
    <property type="evidence" value="ECO:0007669"/>
    <property type="project" value="TreeGrafter"/>
</dbReference>
<dbReference type="EMBL" id="CP116423">
    <property type="protein sequence ID" value="WCE68859.1"/>
    <property type="molecule type" value="Genomic_DNA"/>
</dbReference>
<dbReference type="InterPro" id="IPR011257">
    <property type="entry name" value="DNA_glycosylase"/>
</dbReference>
<dbReference type="InterPro" id="IPR003265">
    <property type="entry name" value="HhH-GPD_domain"/>
</dbReference>
<organism evidence="6 7">
    <name type="scientific">Sulfitobacter faviae</name>
    <dbReference type="NCBI Taxonomy" id="1775881"/>
    <lineage>
        <taxon>Bacteria</taxon>
        <taxon>Pseudomonadati</taxon>
        <taxon>Pseudomonadota</taxon>
        <taxon>Alphaproteobacteria</taxon>
        <taxon>Rhodobacterales</taxon>
        <taxon>Roseobacteraceae</taxon>
        <taxon>Sulfitobacter</taxon>
    </lineage>
</organism>
<evidence type="ECO:0000256" key="4">
    <source>
        <dbReference type="ARBA" id="ARBA00023204"/>
    </source>
</evidence>
<dbReference type="EC" id="3.2.2.21" evidence="2"/>
<evidence type="ECO:0000256" key="2">
    <source>
        <dbReference type="ARBA" id="ARBA00012000"/>
    </source>
</evidence>
<protein>
    <recommendedName>
        <fullName evidence="2">DNA-3-methyladenine glycosylase II</fullName>
        <ecNumber evidence="2">3.2.2.21</ecNumber>
    </recommendedName>
</protein>
<dbReference type="GO" id="GO:0043916">
    <property type="term" value="F:DNA-7-methylguanine glycosylase activity"/>
    <property type="evidence" value="ECO:0007669"/>
    <property type="project" value="TreeGrafter"/>
</dbReference>